<keyword evidence="2" id="KW-0808">Transferase</keyword>
<dbReference type="Pfam" id="PF01075">
    <property type="entry name" value="Glyco_transf_9"/>
    <property type="match status" value="1"/>
</dbReference>
<dbReference type="Gene3D" id="3.40.50.2000">
    <property type="entry name" value="Glycogen Phosphorylase B"/>
    <property type="match status" value="2"/>
</dbReference>
<keyword evidence="1" id="KW-0328">Glycosyltransferase</keyword>
<accession>A0A2A7S1J9</accession>
<name>A0A2A7S1J9_BURGA</name>
<sequence length="395" mass="42877">MAVLFPPDCRPESILVVATRRIGDVLLTTPIVRSLKARWPDTPIDMLVFRGTEGVLEGNPDIRRVIVVAQRAGLGERLRDAARLWRRYDLACAALSSDRPRYYTWFAGRRRVGLVDPNRVNLWTRFLLNRIAINDHQHEHTVISTLALAPAIGVEPVPEVVAPGLGGDPAQRERFDALLASSPAIAAGQPLVVLHPYPMFAYKQWRRDGWVELIGWLRGLGYAIALSGGPAANEREYAEQIATAAGGEVLNLVGRLSFGESAELVRRARLFVGPDTGATHVAAATGTPVIALFGPSDPVRWGPWPQGWRGEGNPWPLVGSGRRGQVFLLQGEGSCVPCRKEGCERHVGSYSDCLLQMSTARVAAVAAEMLGLPAEAARSAPSQVVNTIHLVRPAA</sequence>
<evidence type="ECO:0000256" key="1">
    <source>
        <dbReference type="ARBA" id="ARBA00022676"/>
    </source>
</evidence>
<organism evidence="3 4">
    <name type="scientific">Burkholderia gladioli</name>
    <name type="common">Pseudomonas marginata</name>
    <name type="synonym">Phytomonas marginata</name>
    <dbReference type="NCBI Taxonomy" id="28095"/>
    <lineage>
        <taxon>Bacteria</taxon>
        <taxon>Pseudomonadati</taxon>
        <taxon>Pseudomonadota</taxon>
        <taxon>Betaproteobacteria</taxon>
        <taxon>Burkholderiales</taxon>
        <taxon>Burkholderiaceae</taxon>
        <taxon>Burkholderia</taxon>
    </lineage>
</organism>
<dbReference type="RefSeq" id="WP_098153776.1">
    <property type="nucleotide sequence ID" value="NZ_CADEXB010000017.1"/>
</dbReference>
<dbReference type="PANTHER" id="PTHR30160">
    <property type="entry name" value="TETRAACYLDISACCHARIDE 4'-KINASE-RELATED"/>
    <property type="match status" value="1"/>
</dbReference>
<dbReference type="SUPFAM" id="SSF53756">
    <property type="entry name" value="UDP-Glycosyltransferase/glycogen phosphorylase"/>
    <property type="match status" value="1"/>
</dbReference>
<dbReference type="InterPro" id="IPR002201">
    <property type="entry name" value="Glyco_trans_9"/>
</dbReference>
<dbReference type="CDD" id="cd03789">
    <property type="entry name" value="GT9_LPS_heptosyltransferase"/>
    <property type="match status" value="1"/>
</dbReference>
<dbReference type="GO" id="GO:0005829">
    <property type="term" value="C:cytosol"/>
    <property type="evidence" value="ECO:0007669"/>
    <property type="project" value="TreeGrafter"/>
</dbReference>
<gene>
    <name evidence="3" type="ORF">CRM94_22780</name>
</gene>
<evidence type="ECO:0000256" key="2">
    <source>
        <dbReference type="ARBA" id="ARBA00022679"/>
    </source>
</evidence>
<protein>
    <submittedName>
        <fullName evidence="3">LPS core biosynthesis protein</fullName>
    </submittedName>
</protein>
<evidence type="ECO:0000313" key="3">
    <source>
        <dbReference type="EMBL" id="PEH37372.1"/>
    </source>
</evidence>
<evidence type="ECO:0000313" key="4">
    <source>
        <dbReference type="Proteomes" id="UP000220629"/>
    </source>
</evidence>
<dbReference type="GO" id="GO:0009244">
    <property type="term" value="P:lipopolysaccharide core region biosynthetic process"/>
    <property type="evidence" value="ECO:0007669"/>
    <property type="project" value="TreeGrafter"/>
</dbReference>
<dbReference type="GO" id="GO:0008713">
    <property type="term" value="F:ADP-heptose-lipopolysaccharide heptosyltransferase activity"/>
    <property type="evidence" value="ECO:0007669"/>
    <property type="project" value="TreeGrafter"/>
</dbReference>
<reference evidence="4" key="1">
    <citation type="submission" date="2017-09" db="EMBL/GenBank/DDBJ databases">
        <title>FDA dAtabase for Regulatory Grade micrObial Sequences (FDA-ARGOS): Supporting development and validation of Infectious Disease Dx tests.</title>
        <authorList>
            <person name="Minogue T."/>
            <person name="Wolcott M."/>
            <person name="Wasieloski L."/>
            <person name="Aguilar W."/>
            <person name="Moore D."/>
            <person name="Tallon L."/>
            <person name="Sadzewicz L."/>
            <person name="Ott S."/>
            <person name="Zhao X."/>
            <person name="Nagaraj S."/>
            <person name="Vavikolanu K."/>
            <person name="Aluvathingal J."/>
            <person name="Nadendla S."/>
            <person name="Sichtig H."/>
        </authorList>
    </citation>
    <scope>NUCLEOTIDE SEQUENCE [LARGE SCALE GENOMIC DNA]</scope>
    <source>
        <strain evidence="4">FDAARGOS_390</strain>
    </source>
</reference>
<dbReference type="Proteomes" id="UP000220629">
    <property type="component" value="Unassembled WGS sequence"/>
</dbReference>
<dbReference type="EMBL" id="PDDY01000004">
    <property type="protein sequence ID" value="PEH37372.1"/>
    <property type="molecule type" value="Genomic_DNA"/>
</dbReference>
<comment type="caution">
    <text evidence="3">The sequence shown here is derived from an EMBL/GenBank/DDBJ whole genome shotgun (WGS) entry which is preliminary data.</text>
</comment>
<dbReference type="InterPro" id="IPR051199">
    <property type="entry name" value="LPS_LOS_Heptosyltrfase"/>
</dbReference>
<dbReference type="AlphaFoldDB" id="A0A2A7S1J9"/>
<proteinExistence type="predicted"/>
<dbReference type="PANTHER" id="PTHR30160:SF1">
    <property type="entry name" value="LIPOPOLYSACCHARIDE 1,2-N-ACETYLGLUCOSAMINETRANSFERASE-RELATED"/>
    <property type="match status" value="1"/>
</dbReference>